<keyword evidence="7" id="KW-1133">Transmembrane helix</keyword>
<dbReference type="Pfam" id="PF01435">
    <property type="entry name" value="Peptidase_M48"/>
    <property type="match status" value="1"/>
</dbReference>
<keyword evidence="2" id="KW-0479">Metal-binding</keyword>
<dbReference type="InterPro" id="IPR055518">
    <property type="entry name" value="DUF7092"/>
</dbReference>
<keyword evidence="4 6" id="KW-0862">Zinc</keyword>
<dbReference type="GO" id="GO:0004222">
    <property type="term" value="F:metalloendopeptidase activity"/>
    <property type="evidence" value="ECO:0007669"/>
    <property type="project" value="InterPro"/>
</dbReference>
<dbReference type="EMBL" id="JACHLP010000002">
    <property type="protein sequence ID" value="MBB4842807.1"/>
    <property type="molecule type" value="Genomic_DNA"/>
</dbReference>
<evidence type="ECO:0000256" key="5">
    <source>
        <dbReference type="ARBA" id="ARBA00023049"/>
    </source>
</evidence>
<dbReference type="InterPro" id="IPR001915">
    <property type="entry name" value="Peptidase_M48"/>
</dbReference>
<feature type="transmembrane region" description="Helical" evidence="7">
    <location>
        <begin position="261"/>
        <end position="285"/>
    </location>
</feature>
<protein>
    <submittedName>
        <fullName evidence="10">Zn-dependent protease with chaperone function</fullName>
    </submittedName>
</protein>
<keyword evidence="3 6" id="KW-0378">Hydrolase</keyword>
<evidence type="ECO:0000256" key="6">
    <source>
        <dbReference type="RuleBase" id="RU003983"/>
    </source>
</evidence>
<evidence type="ECO:0000259" key="8">
    <source>
        <dbReference type="Pfam" id="PF01435"/>
    </source>
</evidence>
<evidence type="ECO:0000313" key="11">
    <source>
        <dbReference type="Proteomes" id="UP000562027"/>
    </source>
</evidence>
<accession>A0A840LBW5</accession>
<dbReference type="PANTHER" id="PTHR22726:SF1">
    <property type="entry name" value="METALLOENDOPEPTIDASE OMA1, MITOCHONDRIAL"/>
    <property type="match status" value="1"/>
</dbReference>
<comment type="similarity">
    <text evidence="6">Belongs to the peptidase M48 family.</text>
</comment>
<dbReference type="AlphaFoldDB" id="A0A840LBW5"/>
<dbReference type="Pfam" id="PF23368">
    <property type="entry name" value="DUF7092"/>
    <property type="match status" value="1"/>
</dbReference>
<comment type="cofactor">
    <cofactor evidence="6">
        <name>Zn(2+)</name>
        <dbReference type="ChEBI" id="CHEBI:29105"/>
    </cofactor>
    <text evidence="6">Binds 1 zinc ion per subunit.</text>
</comment>
<proteinExistence type="inferred from homology"/>
<dbReference type="RefSeq" id="WP_184297447.1">
    <property type="nucleotide sequence ID" value="NZ_JACHLP010000002.1"/>
</dbReference>
<evidence type="ECO:0000313" key="10">
    <source>
        <dbReference type="EMBL" id="MBB4842807.1"/>
    </source>
</evidence>
<keyword evidence="1 6" id="KW-0645">Protease</keyword>
<dbReference type="GO" id="GO:0046872">
    <property type="term" value="F:metal ion binding"/>
    <property type="evidence" value="ECO:0007669"/>
    <property type="project" value="UniProtKB-KW"/>
</dbReference>
<dbReference type="CDD" id="cd07332">
    <property type="entry name" value="M48C_Oma1_like"/>
    <property type="match status" value="1"/>
</dbReference>
<evidence type="ECO:0000256" key="1">
    <source>
        <dbReference type="ARBA" id="ARBA00022670"/>
    </source>
</evidence>
<evidence type="ECO:0000256" key="4">
    <source>
        <dbReference type="ARBA" id="ARBA00022833"/>
    </source>
</evidence>
<dbReference type="GO" id="GO:0051603">
    <property type="term" value="P:proteolysis involved in protein catabolic process"/>
    <property type="evidence" value="ECO:0007669"/>
    <property type="project" value="TreeGrafter"/>
</dbReference>
<keyword evidence="5 6" id="KW-0482">Metalloprotease</keyword>
<evidence type="ECO:0000259" key="9">
    <source>
        <dbReference type="Pfam" id="PF23368"/>
    </source>
</evidence>
<evidence type="ECO:0000256" key="3">
    <source>
        <dbReference type="ARBA" id="ARBA00022801"/>
    </source>
</evidence>
<dbReference type="Proteomes" id="UP000562027">
    <property type="component" value="Unassembled WGS sequence"/>
</dbReference>
<reference evidence="10 11" key="1">
    <citation type="submission" date="2020-08" db="EMBL/GenBank/DDBJ databases">
        <title>Functional genomics of gut bacteria from endangered species of beetles.</title>
        <authorList>
            <person name="Carlos-Shanley C."/>
        </authorList>
    </citation>
    <scope>NUCLEOTIDE SEQUENCE [LARGE SCALE GENOMIC DNA]</scope>
    <source>
        <strain evidence="10 11">S00239</strain>
    </source>
</reference>
<name>A0A840LBW5_9BURK</name>
<evidence type="ECO:0000256" key="2">
    <source>
        <dbReference type="ARBA" id="ARBA00022723"/>
    </source>
</evidence>
<keyword evidence="11" id="KW-1185">Reference proteome</keyword>
<keyword evidence="7" id="KW-0472">Membrane</keyword>
<organism evidence="10 11">
    <name type="scientific">Roseateles oligotrophus</name>
    <dbReference type="NCBI Taxonomy" id="1769250"/>
    <lineage>
        <taxon>Bacteria</taxon>
        <taxon>Pseudomonadati</taxon>
        <taxon>Pseudomonadota</taxon>
        <taxon>Betaproteobacteria</taxon>
        <taxon>Burkholderiales</taxon>
        <taxon>Sphaerotilaceae</taxon>
        <taxon>Roseateles</taxon>
    </lineage>
</organism>
<feature type="domain" description="Peptidase M48" evidence="8">
    <location>
        <begin position="172"/>
        <end position="350"/>
    </location>
</feature>
<dbReference type="InterPro" id="IPR051156">
    <property type="entry name" value="Mito/Outer_Membr_Metalloprot"/>
</dbReference>
<sequence length="355" mass="38493">MELAPPAASPRLQARFFDGRSARPQAVQAWISAGELHLQTGDQSLHHYPLREVQWPERQRHGQRQAELPGGGLLSHPEAAAWDAWTLASGLQDSLTVRWMQSWRRVALALLLSIGTLAGLWRWGVPWVADQGVALIPAAVEQQIGGQALAWFDKNMLKSSKLPRAQQEQIAERFAQALHKAGAKAGPKAKPWPAYQLHFRDAGEAMGPNAFALPGGAIVMTDALVRLLERDSPDALVGILAHELGHVQHQHGMRMALQAGMVGVVAGMVVGDFSALIAGVPAVLAQASYSRDFERESDATSRQLMLDAGIKPSVMLDFFQAMADIRKKKGGDSGLPIAFASHPADAERMRFFGAP</sequence>
<keyword evidence="7" id="KW-0812">Transmembrane</keyword>
<dbReference type="Gene3D" id="3.30.2010.10">
    <property type="entry name" value="Metalloproteases ('zincins'), catalytic domain"/>
    <property type="match status" value="1"/>
</dbReference>
<dbReference type="GO" id="GO:0016020">
    <property type="term" value="C:membrane"/>
    <property type="evidence" value="ECO:0007669"/>
    <property type="project" value="TreeGrafter"/>
</dbReference>
<feature type="domain" description="DUF7092" evidence="9">
    <location>
        <begin position="12"/>
        <end position="86"/>
    </location>
</feature>
<evidence type="ECO:0000256" key="7">
    <source>
        <dbReference type="SAM" id="Phobius"/>
    </source>
</evidence>
<dbReference type="PANTHER" id="PTHR22726">
    <property type="entry name" value="METALLOENDOPEPTIDASE OMA1"/>
    <property type="match status" value="1"/>
</dbReference>
<comment type="caution">
    <text evidence="10">The sequence shown here is derived from an EMBL/GenBank/DDBJ whole genome shotgun (WGS) entry which is preliminary data.</text>
</comment>
<gene>
    <name evidence="10" type="ORF">HNP55_001322</name>
</gene>